<dbReference type="OrthoDB" id="5023934at2"/>
<evidence type="ECO:0000313" key="4">
    <source>
        <dbReference type="Proteomes" id="UP000295764"/>
    </source>
</evidence>
<dbReference type="AlphaFoldDB" id="A0A4R6DNA3"/>
<feature type="compositionally biased region" description="Low complexity" evidence="1">
    <location>
        <begin position="35"/>
        <end position="57"/>
    </location>
</feature>
<organism evidence="3 4">
    <name type="scientific">Curtobacterium flaccumfaciens</name>
    <dbReference type="NCBI Taxonomy" id="2035"/>
    <lineage>
        <taxon>Bacteria</taxon>
        <taxon>Bacillati</taxon>
        <taxon>Actinomycetota</taxon>
        <taxon>Actinomycetes</taxon>
        <taxon>Micrococcales</taxon>
        <taxon>Microbacteriaceae</taxon>
        <taxon>Curtobacterium</taxon>
    </lineage>
</organism>
<gene>
    <name evidence="3" type="ORF">EDF64_10287</name>
</gene>
<sequence length="226" mass="21347">MTRRHPLTILTVPLALGVATATLLTGCSGGDTPDRTPSATSTSSASSTPTATRTADPLPTPEPTTAPTDDQTGSADDGTGPGTGNGSGADAPANVDFTKIAKQGVAAAGGGTVISLAGSGDSWTVVVAGPDGSLTQSVVSATLDRVTSGPFPKDSDAGTKAANVARAAALKVDATAAASRAATAAGGTVTGIVLGGSGSAPTWSVSVSVGGAAKTVTVNGVSGATS</sequence>
<comment type="caution">
    <text evidence="3">The sequence shown here is derived from an EMBL/GenBank/DDBJ whole genome shotgun (WGS) entry which is preliminary data.</text>
</comment>
<feature type="signal peptide" evidence="2">
    <location>
        <begin position="1"/>
        <end position="21"/>
    </location>
</feature>
<evidence type="ECO:0000256" key="1">
    <source>
        <dbReference type="SAM" id="MobiDB-lite"/>
    </source>
</evidence>
<dbReference type="RefSeq" id="WP_133518654.1">
    <property type="nucleotide sequence ID" value="NZ_SNVW01000002.1"/>
</dbReference>
<dbReference type="PROSITE" id="PS51257">
    <property type="entry name" value="PROKAR_LIPOPROTEIN"/>
    <property type="match status" value="1"/>
</dbReference>
<feature type="compositionally biased region" description="Low complexity" evidence="1">
    <location>
        <begin position="65"/>
        <end position="78"/>
    </location>
</feature>
<evidence type="ECO:0000256" key="2">
    <source>
        <dbReference type="SAM" id="SignalP"/>
    </source>
</evidence>
<evidence type="ECO:0008006" key="5">
    <source>
        <dbReference type="Google" id="ProtNLM"/>
    </source>
</evidence>
<keyword evidence="2" id="KW-0732">Signal</keyword>
<feature type="chain" id="PRO_5020718288" description="Peptidase YpeB-like protein" evidence="2">
    <location>
        <begin position="22"/>
        <end position="226"/>
    </location>
</feature>
<proteinExistence type="predicted"/>
<protein>
    <recommendedName>
        <fullName evidence="5">Peptidase YpeB-like protein</fullName>
    </recommendedName>
</protein>
<name>A0A4R6DNA3_9MICO</name>
<dbReference type="Proteomes" id="UP000295764">
    <property type="component" value="Unassembled WGS sequence"/>
</dbReference>
<evidence type="ECO:0000313" key="3">
    <source>
        <dbReference type="EMBL" id="TDN45678.1"/>
    </source>
</evidence>
<accession>A0A4R6DNA3</accession>
<feature type="region of interest" description="Disordered" evidence="1">
    <location>
        <begin position="27"/>
        <end position="91"/>
    </location>
</feature>
<reference evidence="3 4" key="1">
    <citation type="submission" date="2019-03" db="EMBL/GenBank/DDBJ databases">
        <title>Genomic analyses of the natural microbiome of Caenorhabditis elegans.</title>
        <authorList>
            <person name="Samuel B."/>
        </authorList>
    </citation>
    <scope>NUCLEOTIDE SEQUENCE [LARGE SCALE GENOMIC DNA]</scope>
    <source>
        <strain evidence="3 4">JUb65</strain>
    </source>
</reference>
<dbReference type="EMBL" id="SNVW01000002">
    <property type="protein sequence ID" value="TDN45678.1"/>
    <property type="molecule type" value="Genomic_DNA"/>
</dbReference>